<evidence type="ECO:0000256" key="4">
    <source>
        <dbReference type="ARBA" id="ARBA00023242"/>
    </source>
</evidence>
<comment type="similarity">
    <text evidence="1 5">Belongs to the NOP53 family.</text>
</comment>
<evidence type="ECO:0000256" key="5">
    <source>
        <dbReference type="PIRNR" id="PIRNR017302"/>
    </source>
</evidence>
<keyword evidence="8" id="KW-1185">Reference proteome</keyword>
<dbReference type="GO" id="GO:0000027">
    <property type="term" value="P:ribosomal large subunit assembly"/>
    <property type="evidence" value="ECO:0007669"/>
    <property type="project" value="UniProtKB-UniRule"/>
</dbReference>
<protein>
    <recommendedName>
        <fullName evidence="2 5">Ribosome biogenesis protein NOP53</fullName>
    </recommendedName>
</protein>
<dbReference type="OrthoDB" id="5072at2759"/>
<dbReference type="GO" id="GO:0005730">
    <property type="term" value="C:nucleolus"/>
    <property type="evidence" value="ECO:0007669"/>
    <property type="project" value="UniProtKB-SubCell"/>
</dbReference>
<feature type="compositionally biased region" description="Acidic residues" evidence="6">
    <location>
        <begin position="255"/>
        <end position="273"/>
    </location>
</feature>
<dbReference type="PIRSF" id="PIRSF017302">
    <property type="entry name" value="Gltscr2"/>
    <property type="match status" value="1"/>
</dbReference>
<keyword evidence="4 5" id="KW-0539">Nucleus</keyword>
<comment type="function">
    <text evidence="5">May play a role in ribosome biogenesis.</text>
</comment>
<dbReference type="PANTHER" id="PTHR14211">
    <property type="entry name" value="GLIOMA SUPPRESSOR CANDIDATE REGION GENE 2"/>
    <property type="match status" value="1"/>
</dbReference>
<dbReference type="GO" id="GO:0006364">
    <property type="term" value="P:rRNA processing"/>
    <property type="evidence" value="ECO:0007669"/>
    <property type="project" value="TreeGrafter"/>
</dbReference>
<dbReference type="InterPro" id="IPR011687">
    <property type="entry name" value="Nop53/GLTSCR2"/>
</dbReference>
<evidence type="ECO:0000313" key="8">
    <source>
        <dbReference type="Proteomes" id="UP000664169"/>
    </source>
</evidence>
<evidence type="ECO:0000256" key="6">
    <source>
        <dbReference type="SAM" id="MobiDB-lite"/>
    </source>
</evidence>
<comment type="caution">
    <text evidence="7">The sequence shown here is derived from an EMBL/GenBank/DDBJ whole genome shotgun (WGS) entry which is preliminary data.</text>
</comment>
<evidence type="ECO:0000313" key="7">
    <source>
        <dbReference type="EMBL" id="CAF9910122.1"/>
    </source>
</evidence>
<organism evidence="7 8">
    <name type="scientific">Gomphillus americanus</name>
    <dbReference type="NCBI Taxonomy" id="1940652"/>
    <lineage>
        <taxon>Eukaryota</taxon>
        <taxon>Fungi</taxon>
        <taxon>Dikarya</taxon>
        <taxon>Ascomycota</taxon>
        <taxon>Pezizomycotina</taxon>
        <taxon>Lecanoromycetes</taxon>
        <taxon>OSLEUM clade</taxon>
        <taxon>Ostropomycetidae</taxon>
        <taxon>Ostropales</taxon>
        <taxon>Graphidaceae</taxon>
        <taxon>Gomphilloideae</taxon>
        <taxon>Gomphillus</taxon>
    </lineage>
</organism>
<accession>A0A8H3EQ90</accession>
<gene>
    <name evidence="7" type="ORF">GOMPHAMPRED_006963</name>
</gene>
<dbReference type="PANTHER" id="PTHR14211:SF7">
    <property type="entry name" value="RIBOSOME BIOGENESIS PROTEIN NOP53"/>
    <property type="match status" value="1"/>
</dbReference>
<dbReference type="Pfam" id="PF07767">
    <property type="entry name" value="Nop53"/>
    <property type="match status" value="1"/>
</dbReference>
<dbReference type="GO" id="GO:0008097">
    <property type="term" value="F:5S rRNA binding"/>
    <property type="evidence" value="ECO:0007669"/>
    <property type="project" value="TreeGrafter"/>
</dbReference>
<evidence type="ECO:0000256" key="3">
    <source>
        <dbReference type="ARBA" id="ARBA00022517"/>
    </source>
</evidence>
<sequence length="431" mass="49180">MAVSKAAPQQYSQPSRKGKKAWRKNVDVSEIQEGLEQAREQAIRGTILAEAPSSQLFVTDSVGSEAIKKQVRKSHKVLKVDEILAQRSAIPAVLTQKRPRGVTDGILEPRHKKYKADYVSPAERERLRRRAYRGDLYQQEVDHIVPAWDPWAETEENSSSKTTFVAETRPIRAPKTISEAPISLLASGQILPAVLKPKAAQSYNPDFEDWKAAIDAEGEKEMVEEQARLKAAAEEAELQARRVAAQTQTERDPLLDDASEWEGFESEYEEDAEWLMKKRPERKTPAQRNKAKRRKEEERQQKHQAKLKARDAQLKRIQDLVKDVAMSSDTVEDDVVVSEISDEAGIDDDQLRKKRYGKLRVPKKDLELVLPDELQDSLRALKPEGNLLKERFRNMMVSGRIEARPQKRQPGKKAKTKVTEKWAYKDFTISV</sequence>
<comment type="subcellular location">
    <subcellularLocation>
        <location evidence="5">Nucleus</location>
        <location evidence="5">Nucleolus</location>
    </subcellularLocation>
    <subcellularLocation>
        <location evidence="5">Nucleus</location>
        <location evidence="5">Nucleoplasm</location>
    </subcellularLocation>
</comment>
<feature type="compositionally biased region" description="Basic and acidic residues" evidence="6">
    <location>
        <begin position="274"/>
        <end position="284"/>
    </location>
</feature>
<name>A0A8H3EQ90_9LECA</name>
<reference evidence="7" key="1">
    <citation type="submission" date="2021-03" db="EMBL/GenBank/DDBJ databases">
        <authorList>
            <person name="Tagirdzhanova G."/>
        </authorList>
    </citation>
    <scope>NUCLEOTIDE SEQUENCE</scope>
</reference>
<dbReference type="EMBL" id="CAJPDQ010000005">
    <property type="protein sequence ID" value="CAF9910122.1"/>
    <property type="molecule type" value="Genomic_DNA"/>
</dbReference>
<proteinExistence type="inferred from homology"/>
<keyword evidence="3 5" id="KW-0690">Ribosome biogenesis</keyword>
<evidence type="ECO:0000256" key="2">
    <source>
        <dbReference type="ARBA" id="ARBA00018339"/>
    </source>
</evidence>
<dbReference type="GO" id="GO:0005654">
    <property type="term" value="C:nucleoplasm"/>
    <property type="evidence" value="ECO:0007669"/>
    <property type="project" value="UniProtKB-SubCell"/>
</dbReference>
<evidence type="ECO:0000256" key="1">
    <source>
        <dbReference type="ARBA" id="ARBA00008838"/>
    </source>
</evidence>
<dbReference type="AlphaFoldDB" id="A0A8H3EQ90"/>
<dbReference type="Proteomes" id="UP000664169">
    <property type="component" value="Unassembled WGS sequence"/>
</dbReference>
<feature type="region of interest" description="Disordered" evidence="6">
    <location>
        <begin position="1"/>
        <end position="24"/>
    </location>
</feature>
<feature type="region of interest" description="Disordered" evidence="6">
    <location>
        <begin position="240"/>
        <end position="311"/>
    </location>
</feature>